<dbReference type="Proteomes" id="UP000830198">
    <property type="component" value="Chromosome"/>
</dbReference>
<proteinExistence type="predicted"/>
<name>A0ABY4I3Q6_CHIFI</name>
<sequence>MKYIITAFIGACFISACQPSAPSTTAKTDSTAAKASVIEVPLEARILGTYKGDFGGSPIYITINYCSGNKIAGYNTHKGLRRNISGNITNKGNKLDIQLAEPGDHEFDGVFSLVMDTSLNNATGSWKPVNDKSLTQKQLNLTRIRQDAEYLGFMSGDHCDIFFDRDGSCTLNFYEKVNDSTFSKQMNTLRGTWERQSDTVVQVNWQPNPAYQPRSTTFALEYNSGEGTYEDAVVGAKGDIFNFHVSEY</sequence>
<dbReference type="PROSITE" id="PS51257">
    <property type="entry name" value="PROKAR_LIPOPROTEIN"/>
    <property type="match status" value="1"/>
</dbReference>
<evidence type="ECO:0000313" key="2">
    <source>
        <dbReference type="Proteomes" id="UP000830198"/>
    </source>
</evidence>
<dbReference type="EMBL" id="CP095855">
    <property type="protein sequence ID" value="UPK70487.1"/>
    <property type="molecule type" value="Genomic_DNA"/>
</dbReference>
<organism evidence="1 2">
    <name type="scientific">Chitinophaga filiformis</name>
    <name type="common">Myxococcus filiformis</name>
    <name type="synonym">Flexibacter filiformis</name>
    <dbReference type="NCBI Taxonomy" id="104663"/>
    <lineage>
        <taxon>Bacteria</taxon>
        <taxon>Pseudomonadati</taxon>
        <taxon>Bacteroidota</taxon>
        <taxon>Chitinophagia</taxon>
        <taxon>Chitinophagales</taxon>
        <taxon>Chitinophagaceae</taxon>
        <taxon>Chitinophaga</taxon>
    </lineage>
</organism>
<keyword evidence="2" id="KW-1185">Reference proteome</keyword>
<accession>A0ABY4I3Q6</accession>
<gene>
    <name evidence="1" type="ORF">MYF79_04160</name>
</gene>
<dbReference type="RefSeq" id="WP_247812693.1">
    <property type="nucleotide sequence ID" value="NZ_CP095855.1"/>
</dbReference>
<protein>
    <submittedName>
        <fullName evidence="1">Uncharacterized protein</fullName>
    </submittedName>
</protein>
<evidence type="ECO:0000313" key="1">
    <source>
        <dbReference type="EMBL" id="UPK70487.1"/>
    </source>
</evidence>
<reference evidence="1 2" key="1">
    <citation type="submission" date="2022-04" db="EMBL/GenBank/DDBJ databases">
        <title>The arsenic-methylating capacity of Chitinophaga filiformis YT5 during chitin decomposition.</title>
        <authorList>
            <person name="Chen G."/>
            <person name="Liang Y."/>
        </authorList>
    </citation>
    <scope>NUCLEOTIDE SEQUENCE [LARGE SCALE GENOMIC DNA]</scope>
    <source>
        <strain evidence="1 2">YT5</strain>
    </source>
</reference>